<name>A0A800MSD3_CYTFI</name>
<comment type="caution">
    <text evidence="1">The sequence shown here is derived from an EMBL/GenBank/DDBJ whole genome shotgun (WGS) entry which is preliminary data.</text>
</comment>
<organism evidence="1 2">
    <name type="scientific">Cytobacillus firmus</name>
    <name type="common">Bacillus firmus</name>
    <dbReference type="NCBI Taxonomy" id="1399"/>
    <lineage>
        <taxon>Bacteria</taxon>
        <taxon>Bacillati</taxon>
        <taxon>Bacillota</taxon>
        <taxon>Bacilli</taxon>
        <taxon>Bacillales</taxon>
        <taxon>Bacillaceae</taxon>
        <taxon>Cytobacillus</taxon>
    </lineage>
</organism>
<evidence type="ECO:0000313" key="2">
    <source>
        <dbReference type="Proteomes" id="UP000465778"/>
    </source>
</evidence>
<reference evidence="1 2" key="1">
    <citation type="journal article" date="2020" name="G3 (Bethesda)">
        <title>Whole Genome Sequencing and Comparative Genomics of Two Nematicidal Bacillus Strains Reveals a Wide Range of Possible Virulence Factors.</title>
        <authorList>
            <person name="Susic N."/>
            <person name="Janezic S."/>
            <person name="Rupnik M."/>
            <person name="Geric Stare B."/>
        </authorList>
    </citation>
    <scope>NUCLEOTIDE SEQUENCE [LARGE SCALE GENOMIC DNA]</scope>
    <source>
        <strain evidence="1 2">I-1582</strain>
    </source>
</reference>
<proteinExistence type="predicted"/>
<sequence>MGIIIHLFWVIKNSVSKSFEILFYFEYDYLGLRIKMIILQDEYIFYF</sequence>
<gene>
    <name evidence="1" type="ORF">KIS1582_4831</name>
</gene>
<dbReference type="AlphaFoldDB" id="A0A800MSD3"/>
<accession>A0A800MSD3</accession>
<dbReference type="EMBL" id="VDEM01000105">
    <property type="protein sequence ID" value="KAF0821471.1"/>
    <property type="molecule type" value="Genomic_DNA"/>
</dbReference>
<evidence type="ECO:0000313" key="1">
    <source>
        <dbReference type="EMBL" id="KAF0821471.1"/>
    </source>
</evidence>
<dbReference type="Proteomes" id="UP000465778">
    <property type="component" value="Unassembled WGS sequence"/>
</dbReference>
<protein>
    <submittedName>
        <fullName evidence="1">Uncharacterized protein</fullName>
    </submittedName>
</protein>